<accession>F6DP24</accession>
<evidence type="ECO:0000313" key="2">
    <source>
        <dbReference type="Proteomes" id="UP000009234"/>
    </source>
</evidence>
<gene>
    <name evidence="1" type="ordered locus">Desru_2512</name>
</gene>
<proteinExistence type="predicted"/>
<dbReference type="Proteomes" id="UP000009234">
    <property type="component" value="Chromosome"/>
</dbReference>
<dbReference type="AlphaFoldDB" id="F6DP24"/>
<dbReference type="STRING" id="696281.Desru_2512"/>
<dbReference type="EMBL" id="CP002780">
    <property type="protein sequence ID" value="AEG60743.1"/>
    <property type="molecule type" value="Genomic_DNA"/>
</dbReference>
<organism evidence="1 2">
    <name type="scientific">Desulforamulus ruminis (strain ATCC 23193 / DSM 2154 / NCIMB 8452 / DL)</name>
    <name type="common">Desulfotomaculum ruminis</name>
    <dbReference type="NCBI Taxonomy" id="696281"/>
    <lineage>
        <taxon>Bacteria</taxon>
        <taxon>Bacillati</taxon>
        <taxon>Bacillota</taxon>
        <taxon>Clostridia</taxon>
        <taxon>Eubacteriales</taxon>
        <taxon>Peptococcaceae</taxon>
        <taxon>Desulforamulus</taxon>
    </lineage>
</organism>
<dbReference type="HOGENOM" id="CLU_2166915_0_0_9"/>
<dbReference type="OrthoDB" id="107900at2"/>
<name>F6DP24_DESRL</name>
<sequence length="110" mass="12764">MPTKRPRTGASRTIAWHRENMHAFKKAMGEQQIPLDLAAITYRTIRNHLVLYAIEQWNNKPRTILHIRTDVIPIAFKLDPVSFILSPNLPALWEARSKRSKPIREAICLL</sequence>
<reference evidence="2" key="1">
    <citation type="submission" date="2011-05" db="EMBL/GenBank/DDBJ databases">
        <title>Complete sequence of Desulfotomaculum ruminis DSM 2154.</title>
        <authorList>
            <person name="Lucas S."/>
            <person name="Copeland A."/>
            <person name="Lapidus A."/>
            <person name="Cheng J.-F."/>
            <person name="Goodwin L."/>
            <person name="Pitluck S."/>
            <person name="Lu M."/>
            <person name="Detter J.C."/>
            <person name="Han C."/>
            <person name="Tapia R."/>
            <person name="Land M."/>
            <person name="Hauser L."/>
            <person name="Kyrpides N."/>
            <person name="Ivanova N."/>
            <person name="Mikhailova N."/>
            <person name="Pagani I."/>
            <person name="Stams A.J.M."/>
            <person name="Plugge C.M."/>
            <person name="Muyzer G."/>
            <person name="Kuever J."/>
            <person name="Parshina S.N."/>
            <person name="Ivanova A.E."/>
            <person name="Nazina T.N."/>
            <person name="Brambilla E."/>
            <person name="Spring S."/>
            <person name="Klenk H.-P."/>
            <person name="Woyke T."/>
        </authorList>
    </citation>
    <scope>NUCLEOTIDE SEQUENCE [LARGE SCALE GENOMIC DNA]</scope>
    <source>
        <strain evidence="2">ATCC 23193 / DSM 2154 / NCIB 8452 / DL</strain>
    </source>
</reference>
<dbReference type="KEGG" id="dru:Desru_2512"/>
<evidence type="ECO:0000313" key="1">
    <source>
        <dbReference type="EMBL" id="AEG60743.1"/>
    </source>
</evidence>
<protein>
    <submittedName>
        <fullName evidence="1">Uncharacterized protein</fullName>
    </submittedName>
</protein>
<reference evidence="1 2" key="2">
    <citation type="journal article" date="2012" name="Stand. Genomic Sci.">
        <title>Complete genome sequence of the sulfate-reducing firmicute Desulfotomaculum ruminis type strain (DL(T)).</title>
        <authorList>
            <person name="Spring S."/>
            <person name="Visser M."/>
            <person name="Lu M."/>
            <person name="Copeland A."/>
            <person name="Lapidus A."/>
            <person name="Lucas S."/>
            <person name="Cheng J.F."/>
            <person name="Han C."/>
            <person name="Tapia R."/>
            <person name="Goodwin L.A."/>
            <person name="Pitluck S."/>
            <person name="Ivanova N."/>
            <person name="Land M."/>
            <person name="Hauser L."/>
            <person name="Larimer F."/>
            <person name="Rohde M."/>
            <person name="Goker M."/>
            <person name="Detter J.C."/>
            <person name="Kyrpides N.C."/>
            <person name="Woyke T."/>
            <person name="Schaap P.J."/>
            <person name="Plugge C.M."/>
            <person name="Muyzer G."/>
            <person name="Kuever J."/>
            <person name="Pereira I.A."/>
            <person name="Parshina S.N."/>
            <person name="Bernier-Latmani R."/>
            <person name="Stams A.J."/>
            <person name="Klenk H.P."/>
        </authorList>
    </citation>
    <scope>NUCLEOTIDE SEQUENCE [LARGE SCALE GENOMIC DNA]</scope>
    <source>
        <strain evidence="2">ATCC 23193 / DSM 2154 / NCIB 8452 / DL</strain>
    </source>
</reference>
<keyword evidence="2" id="KW-1185">Reference proteome</keyword>